<comment type="similarity">
    <text evidence="7">Belongs to the binding-protein-dependent transport system permease family.</text>
</comment>
<organism evidence="9 10">
    <name type="scientific">Lutispora saccharofermentans</name>
    <dbReference type="NCBI Taxonomy" id="3024236"/>
    <lineage>
        <taxon>Bacteria</taxon>
        <taxon>Bacillati</taxon>
        <taxon>Bacillota</taxon>
        <taxon>Clostridia</taxon>
        <taxon>Lutisporales</taxon>
        <taxon>Lutisporaceae</taxon>
        <taxon>Lutispora</taxon>
    </lineage>
</organism>
<evidence type="ECO:0000256" key="6">
    <source>
        <dbReference type="ARBA" id="ARBA00023136"/>
    </source>
</evidence>
<dbReference type="InterPro" id="IPR050809">
    <property type="entry name" value="UgpAE/MalFG_permease"/>
</dbReference>
<protein>
    <submittedName>
        <fullName evidence="9">Sugar ABC transporter permease</fullName>
    </submittedName>
</protein>
<dbReference type="RefSeq" id="WP_255225887.1">
    <property type="nucleotide sequence ID" value="NZ_JAJEKE010000001.1"/>
</dbReference>
<comment type="subcellular location">
    <subcellularLocation>
        <location evidence="1 7">Cell membrane</location>
        <topology evidence="1 7">Multi-pass membrane protein</topology>
    </subcellularLocation>
</comment>
<keyword evidence="10" id="KW-1185">Reference proteome</keyword>
<evidence type="ECO:0000256" key="3">
    <source>
        <dbReference type="ARBA" id="ARBA00022475"/>
    </source>
</evidence>
<reference evidence="9 10" key="1">
    <citation type="submission" date="2021-10" db="EMBL/GenBank/DDBJ databases">
        <title>Lutispora strain m25 sp. nov., a thermophilic, non-spore-forming bacterium isolated from a lab-scale methanogenic bioreactor digesting anaerobic sludge.</title>
        <authorList>
            <person name="El Houari A."/>
            <person name="Mcdonald J."/>
        </authorList>
    </citation>
    <scope>NUCLEOTIDE SEQUENCE [LARGE SCALE GENOMIC DNA]</scope>
    <source>
        <strain evidence="10">m25</strain>
    </source>
</reference>
<feature type="transmembrane region" description="Helical" evidence="7">
    <location>
        <begin position="172"/>
        <end position="193"/>
    </location>
</feature>
<evidence type="ECO:0000256" key="7">
    <source>
        <dbReference type="RuleBase" id="RU363032"/>
    </source>
</evidence>
<comment type="caution">
    <text evidence="9">The sequence shown here is derived from an EMBL/GenBank/DDBJ whole genome shotgun (WGS) entry which is preliminary data.</text>
</comment>
<evidence type="ECO:0000259" key="8">
    <source>
        <dbReference type="PROSITE" id="PS50928"/>
    </source>
</evidence>
<keyword evidence="3" id="KW-1003">Cell membrane</keyword>
<dbReference type="Pfam" id="PF00528">
    <property type="entry name" value="BPD_transp_1"/>
    <property type="match status" value="1"/>
</dbReference>
<dbReference type="InterPro" id="IPR000515">
    <property type="entry name" value="MetI-like"/>
</dbReference>
<keyword evidence="6 7" id="KW-0472">Membrane</keyword>
<feature type="transmembrane region" description="Helical" evidence="7">
    <location>
        <begin position="235"/>
        <end position="253"/>
    </location>
</feature>
<evidence type="ECO:0000256" key="4">
    <source>
        <dbReference type="ARBA" id="ARBA00022692"/>
    </source>
</evidence>
<dbReference type="PROSITE" id="PS50928">
    <property type="entry name" value="ABC_TM1"/>
    <property type="match status" value="1"/>
</dbReference>
<dbReference type="InterPro" id="IPR035906">
    <property type="entry name" value="MetI-like_sf"/>
</dbReference>
<dbReference type="Gene3D" id="1.10.3720.10">
    <property type="entry name" value="MetI-like"/>
    <property type="match status" value="1"/>
</dbReference>
<name>A0ABT1NAX4_9FIRM</name>
<proteinExistence type="inferred from homology"/>
<keyword evidence="5 7" id="KW-1133">Transmembrane helix</keyword>
<keyword evidence="2 7" id="KW-0813">Transport</keyword>
<dbReference type="EMBL" id="JAJEKE010000001">
    <property type="protein sequence ID" value="MCQ1528407.1"/>
    <property type="molecule type" value="Genomic_DNA"/>
</dbReference>
<dbReference type="PANTHER" id="PTHR43227">
    <property type="entry name" value="BLL4140 PROTEIN"/>
    <property type="match status" value="1"/>
</dbReference>
<feature type="transmembrane region" description="Helical" evidence="7">
    <location>
        <begin position="60"/>
        <end position="82"/>
    </location>
</feature>
<dbReference type="SUPFAM" id="SSF161098">
    <property type="entry name" value="MetI-like"/>
    <property type="match status" value="1"/>
</dbReference>
<dbReference type="PANTHER" id="PTHR43227:SF3">
    <property type="entry name" value="BINDING-PROTEIN-DEPENDENT TRANSPORT SYSTEMS INNER MEMBRANE COMPONENT"/>
    <property type="match status" value="1"/>
</dbReference>
<sequence>MIFMVFLSILGFFLLYVLPFLWGIKYSLSRSGFDNTFVGLQNYIEVVKSDTFRLAIKNTVTFMGIAIPLIMLVSFILALAIYELKPPKFVYLFILLPIAVPSTSVSGFFRKLVGTGAGNLMDSDYAMLVVIMIFIWKNTGYNLIIYLAGLLQIDPSLIEASQIDGASYFQRLRHILMPLCTPSAVFVGIVSVINSFKVFRDVYILQGKYPNPQIYMLQHYMNNKFKSLEYEKLTAAAYIFAAIIFTFALLLFYKDRKYGKKVGER</sequence>
<dbReference type="Proteomes" id="UP001651880">
    <property type="component" value="Unassembled WGS sequence"/>
</dbReference>
<accession>A0ABT1NAX4</accession>
<dbReference type="CDD" id="cd06261">
    <property type="entry name" value="TM_PBP2"/>
    <property type="match status" value="1"/>
</dbReference>
<feature type="domain" description="ABC transmembrane type-1" evidence="8">
    <location>
        <begin position="56"/>
        <end position="251"/>
    </location>
</feature>
<keyword evidence="4 7" id="KW-0812">Transmembrane</keyword>
<gene>
    <name evidence="9" type="ORF">LJD61_02435</name>
</gene>
<evidence type="ECO:0000256" key="2">
    <source>
        <dbReference type="ARBA" id="ARBA00022448"/>
    </source>
</evidence>
<evidence type="ECO:0000313" key="10">
    <source>
        <dbReference type="Proteomes" id="UP001651880"/>
    </source>
</evidence>
<evidence type="ECO:0000256" key="1">
    <source>
        <dbReference type="ARBA" id="ARBA00004651"/>
    </source>
</evidence>
<evidence type="ECO:0000256" key="5">
    <source>
        <dbReference type="ARBA" id="ARBA00022989"/>
    </source>
</evidence>
<evidence type="ECO:0000313" key="9">
    <source>
        <dbReference type="EMBL" id="MCQ1528407.1"/>
    </source>
</evidence>
<feature type="transmembrane region" description="Helical" evidence="7">
    <location>
        <begin position="89"/>
        <end position="109"/>
    </location>
</feature>
<feature type="transmembrane region" description="Helical" evidence="7">
    <location>
        <begin position="129"/>
        <end position="151"/>
    </location>
</feature>